<dbReference type="PROSITE" id="PS00383">
    <property type="entry name" value="TYR_PHOSPHATASE_1"/>
    <property type="match status" value="1"/>
</dbReference>
<accession>A0A563W4M8</accession>
<evidence type="ECO:0000313" key="3">
    <source>
        <dbReference type="Proteomes" id="UP000320055"/>
    </source>
</evidence>
<proteinExistence type="predicted"/>
<organism evidence="2 3">
    <name type="scientific">Hyella patelloides LEGE 07179</name>
    <dbReference type="NCBI Taxonomy" id="945734"/>
    <lineage>
        <taxon>Bacteria</taxon>
        <taxon>Bacillati</taxon>
        <taxon>Cyanobacteriota</taxon>
        <taxon>Cyanophyceae</taxon>
        <taxon>Pleurocapsales</taxon>
        <taxon>Hyellaceae</taxon>
        <taxon>Hyella</taxon>
    </lineage>
</organism>
<evidence type="ECO:0000259" key="1">
    <source>
        <dbReference type="PROSITE" id="PS50056"/>
    </source>
</evidence>
<keyword evidence="3" id="KW-1185">Reference proteome</keyword>
<protein>
    <recommendedName>
        <fullName evidence="1">Tyrosine specific protein phosphatases domain-containing protein</fullName>
    </recommendedName>
</protein>
<dbReference type="RefSeq" id="WP_144863623.1">
    <property type="nucleotide sequence ID" value="NZ_LR213772.1"/>
</dbReference>
<reference evidence="2 3" key="1">
    <citation type="submission" date="2019-01" db="EMBL/GenBank/DDBJ databases">
        <authorList>
            <person name="Brito A."/>
        </authorList>
    </citation>
    <scope>NUCLEOTIDE SEQUENCE [LARGE SCALE GENOMIC DNA]</scope>
    <source>
        <strain evidence="2">1</strain>
    </source>
</reference>
<dbReference type="Gene3D" id="3.90.190.10">
    <property type="entry name" value="Protein tyrosine phosphatase superfamily"/>
    <property type="match status" value="1"/>
</dbReference>
<dbReference type="EMBL" id="CAACVJ010000687">
    <property type="protein sequence ID" value="VEP18483.1"/>
    <property type="molecule type" value="Genomic_DNA"/>
</dbReference>
<name>A0A563W4M8_9CYAN</name>
<dbReference type="PROSITE" id="PS50056">
    <property type="entry name" value="TYR_PHOSPHATASE_2"/>
    <property type="match status" value="1"/>
</dbReference>
<gene>
    <name evidence="2" type="ORF">H1P_80038</name>
</gene>
<feature type="domain" description="Tyrosine specific protein phosphatases" evidence="1">
    <location>
        <begin position="75"/>
        <end position="142"/>
    </location>
</feature>
<dbReference type="SUPFAM" id="SSF52799">
    <property type="entry name" value="(Phosphotyrosine protein) phosphatases II"/>
    <property type="match status" value="1"/>
</dbReference>
<dbReference type="InterPro" id="IPR000387">
    <property type="entry name" value="Tyr_Pase_dom"/>
</dbReference>
<dbReference type="InterPro" id="IPR029021">
    <property type="entry name" value="Prot-tyrosine_phosphatase-like"/>
</dbReference>
<dbReference type="AlphaFoldDB" id="A0A563W4M8"/>
<dbReference type="Proteomes" id="UP000320055">
    <property type="component" value="Unassembled WGS sequence"/>
</dbReference>
<sequence>MLDILVCGVDEVNDIINEVDGVISIMNPGDTVGAPQSITSKENKDRYSVLRFELEDVLAKQHQVGLKMATPKLISGALDFAHSFVERFGDDSCLLIHCHSGISRSSAVAVAIYTSLYENPKDAVARVSHQRPQAVPNLEIIRLTDNMLNMQGELYHSVSETFYFHF</sequence>
<dbReference type="InterPro" id="IPR016130">
    <property type="entry name" value="Tyr_Pase_AS"/>
</dbReference>
<evidence type="ECO:0000313" key="2">
    <source>
        <dbReference type="EMBL" id="VEP18483.1"/>
    </source>
</evidence>
<dbReference type="OrthoDB" id="437665at2"/>